<dbReference type="AlphaFoldDB" id="A0A9D6AF11"/>
<dbReference type="SUPFAM" id="SSF49401">
    <property type="entry name" value="Bacterial adhesins"/>
    <property type="match status" value="1"/>
</dbReference>
<sequence length="516" mass="54773">MQSKGLVSRSLSFAVMFVLTVFAALTVFNTKAQAVEYTPTISNASYTTLVGSNVRVNFDYALNNGAPAQPGDTFTIMLPPELENNTPAPFEVMGVDANGNSISVGTATPTSNPNTMTVTFNNNIAGLLNVHGQMSFSLNWSSAIAQRGNGSTTLNIGNTSLNMTYGGSIAAMDTAITKYNRTGATAETTYTLPSGATIETGSDYYVTSWVVNITPSDITQVGLFNTTIKDQIVNPYTVDASKLTGTGVNPSDELAGPYLKHSFVLHLINGAVQTLSADQILPAITFTPNGYTLDFARLNDQVNFAGFNPLIQDCWLEYKTIVPANASQVDNRATLDFDGNILNYTREGWWINPRGTGTATGDQQVSVSVSKVWEDQNNADGTRPTSVTVHLYADGVDTGKSEVLSDANGWTATFSNLDKNQTGTTTAITYTVVEDEVEGYTAEVTGDVTSGFTITNTHIPPTPTTPPSETPKKPKQPKKKEPKLPSTGDASFAAASVAAASSVLIAAGVLGKRRAQ</sequence>
<keyword evidence="3" id="KW-0964">Secreted</keyword>
<proteinExistence type="predicted"/>
<comment type="subcellular location">
    <subcellularLocation>
        <location evidence="1">Secreted</location>
        <location evidence="1">Cell wall</location>
        <topology evidence="1">Peptidoglycan-anchor</topology>
    </subcellularLocation>
</comment>
<feature type="chain" id="PRO_5039062673" evidence="7">
    <location>
        <begin position="24"/>
        <end position="516"/>
    </location>
</feature>
<feature type="signal peptide" evidence="7">
    <location>
        <begin position="1"/>
        <end position="23"/>
    </location>
</feature>
<evidence type="ECO:0000259" key="10">
    <source>
        <dbReference type="Pfam" id="PF17961"/>
    </source>
</evidence>
<dbReference type="InterPro" id="IPR011252">
    <property type="entry name" value="Fibrogen-bd_dom1"/>
</dbReference>
<accession>A0A9D6AF11</accession>
<evidence type="ECO:0000313" key="11">
    <source>
        <dbReference type="EMBL" id="MBF4802533.1"/>
    </source>
</evidence>
<evidence type="ECO:0000256" key="4">
    <source>
        <dbReference type="ARBA" id="ARBA00022729"/>
    </source>
</evidence>
<keyword evidence="2" id="KW-0134">Cell wall</keyword>
<evidence type="ECO:0000256" key="1">
    <source>
        <dbReference type="ARBA" id="ARBA00004168"/>
    </source>
</evidence>
<keyword evidence="4 7" id="KW-0732">Signal</keyword>
<dbReference type="Gene3D" id="2.60.40.1140">
    <property type="entry name" value="Collagen-binding surface protein Cna, B-type domain"/>
    <property type="match status" value="1"/>
</dbReference>
<dbReference type="InterPro" id="IPR008966">
    <property type="entry name" value="Adhesion_dom_sf"/>
</dbReference>
<evidence type="ECO:0000259" key="9">
    <source>
        <dbReference type="Pfam" id="PF05738"/>
    </source>
</evidence>
<evidence type="ECO:0000256" key="2">
    <source>
        <dbReference type="ARBA" id="ARBA00022512"/>
    </source>
</evidence>
<dbReference type="Pfam" id="PF00746">
    <property type="entry name" value="Gram_pos_anchor"/>
    <property type="match status" value="1"/>
</dbReference>
<dbReference type="InterPro" id="IPR008454">
    <property type="entry name" value="Collagen-bd_Cna-like_B-typ_dom"/>
</dbReference>
<evidence type="ECO:0000256" key="6">
    <source>
        <dbReference type="SAM" id="MobiDB-lite"/>
    </source>
</evidence>
<dbReference type="Pfam" id="PF17961">
    <property type="entry name" value="Big_8"/>
    <property type="match status" value="1"/>
</dbReference>
<dbReference type="Pfam" id="PF05738">
    <property type="entry name" value="Cna_B"/>
    <property type="match status" value="1"/>
</dbReference>
<name>A0A9D6AF11_9ACTN</name>
<dbReference type="NCBIfam" id="TIGR01167">
    <property type="entry name" value="LPXTG_anchor"/>
    <property type="match status" value="1"/>
</dbReference>
<dbReference type="Gene3D" id="2.60.40.1280">
    <property type="match status" value="1"/>
</dbReference>
<dbReference type="InterPro" id="IPR019931">
    <property type="entry name" value="LPXTG_anchor"/>
</dbReference>
<evidence type="ECO:0000256" key="7">
    <source>
        <dbReference type="SAM" id="SignalP"/>
    </source>
</evidence>
<evidence type="ECO:0000313" key="12">
    <source>
        <dbReference type="Proteomes" id="UP000787322"/>
    </source>
</evidence>
<dbReference type="InterPro" id="IPR041171">
    <property type="entry name" value="SDR_Ig"/>
</dbReference>
<dbReference type="GO" id="GO:0007155">
    <property type="term" value="P:cell adhesion"/>
    <property type="evidence" value="ECO:0007669"/>
    <property type="project" value="InterPro"/>
</dbReference>
<comment type="caution">
    <text evidence="11">The sequence shown here is derived from an EMBL/GenBank/DDBJ whole genome shotgun (WGS) entry which is preliminary data.</text>
</comment>
<protein>
    <submittedName>
        <fullName evidence="11">Cna B-type domain-containing protein</fullName>
    </submittedName>
</protein>
<evidence type="ECO:0000256" key="3">
    <source>
        <dbReference type="ARBA" id="ARBA00022525"/>
    </source>
</evidence>
<evidence type="ECO:0000256" key="5">
    <source>
        <dbReference type="ARBA" id="ARBA00023088"/>
    </source>
</evidence>
<feature type="region of interest" description="Disordered" evidence="6">
    <location>
        <begin position="451"/>
        <end position="490"/>
    </location>
</feature>
<feature type="domain" description="SDR-like Ig" evidence="10">
    <location>
        <begin position="53"/>
        <end position="143"/>
    </location>
</feature>
<organism evidence="11 12">
    <name type="scientific">Lancefieldella parvula</name>
    <dbReference type="NCBI Taxonomy" id="1382"/>
    <lineage>
        <taxon>Bacteria</taxon>
        <taxon>Bacillati</taxon>
        <taxon>Actinomycetota</taxon>
        <taxon>Coriobacteriia</taxon>
        <taxon>Coriobacteriales</taxon>
        <taxon>Atopobiaceae</taxon>
        <taxon>Lancefieldella</taxon>
    </lineage>
</organism>
<gene>
    <name evidence="11" type="ORF">HXK24_01735</name>
</gene>
<feature type="domain" description="Gram-positive cocci surface proteins LPxTG" evidence="8">
    <location>
        <begin position="476"/>
        <end position="514"/>
    </location>
</feature>
<dbReference type="CDD" id="cd00222">
    <property type="entry name" value="CollagenBindB"/>
    <property type="match status" value="1"/>
</dbReference>
<dbReference type="EMBL" id="JABZGU010000019">
    <property type="protein sequence ID" value="MBF4802533.1"/>
    <property type="molecule type" value="Genomic_DNA"/>
</dbReference>
<feature type="domain" description="CNA-B" evidence="9">
    <location>
        <begin position="367"/>
        <end position="457"/>
    </location>
</feature>
<keyword evidence="5" id="KW-0572">Peptidoglycan-anchor</keyword>
<reference evidence="11" key="1">
    <citation type="submission" date="2020-04" db="EMBL/GenBank/DDBJ databases">
        <title>Deep metagenomics examines the oral microbiome during advanced dental caries in children, revealing novel taxa and co-occurrences with host molecules.</title>
        <authorList>
            <person name="Baker J.L."/>
            <person name="Morton J.T."/>
            <person name="Dinis M."/>
            <person name="Alvarez R."/>
            <person name="Tran N.C."/>
            <person name="Knight R."/>
            <person name="Edlund A."/>
        </authorList>
    </citation>
    <scope>NUCLEOTIDE SEQUENCE</scope>
    <source>
        <strain evidence="11">JCVI_3_bin.11</strain>
    </source>
</reference>
<dbReference type="SUPFAM" id="SSF49478">
    <property type="entry name" value="Cna protein B-type domain"/>
    <property type="match status" value="1"/>
</dbReference>
<evidence type="ECO:0000259" key="8">
    <source>
        <dbReference type="Pfam" id="PF00746"/>
    </source>
</evidence>
<dbReference type="Proteomes" id="UP000787322">
    <property type="component" value="Unassembled WGS sequence"/>
</dbReference>
<feature type="compositionally biased region" description="Pro residues" evidence="6">
    <location>
        <begin position="460"/>
        <end position="469"/>
    </location>
</feature>